<feature type="coiled-coil region" evidence="1">
    <location>
        <begin position="208"/>
        <end position="235"/>
    </location>
</feature>
<gene>
    <name evidence="2" type="ORF">ANCCAN_30428</name>
</gene>
<name>A0A368EW40_ANCCA</name>
<reference evidence="2 3" key="1">
    <citation type="submission" date="2014-10" db="EMBL/GenBank/DDBJ databases">
        <title>Draft genome of the hookworm Ancylostoma caninum.</title>
        <authorList>
            <person name="Mitreva M."/>
        </authorList>
    </citation>
    <scope>NUCLEOTIDE SEQUENCE [LARGE SCALE GENOMIC DNA]</scope>
    <source>
        <strain evidence="2 3">Baltimore</strain>
    </source>
</reference>
<evidence type="ECO:0000313" key="3">
    <source>
        <dbReference type="Proteomes" id="UP000252519"/>
    </source>
</evidence>
<proteinExistence type="predicted"/>
<evidence type="ECO:0000256" key="1">
    <source>
        <dbReference type="SAM" id="Coils"/>
    </source>
</evidence>
<protein>
    <submittedName>
        <fullName evidence="2">Uncharacterized protein</fullName>
    </submittedName>
</protein>
<accession>A0A368EW40</accession>
<comment type="caution">
    <text evidence="2">The sequence shown here is derived from an EMBL/GenBank/DDBJ whole genome shotgun (WGS) entry which is preliminary data.</text>
</comment>
<dbReference type="EMBL" id="JOJR01024731">
    <property type="protein sequence ID" value="RCN23883.1"/>
    <property type="molecule type" value="Genomic_DNA"/>
</dbReference>
<dbReference type="OrthoDB" id="5873954at2759"/>
<dbReference type="AlphaFoldDB" id="A0A368EW40"/>
<organism evidence="2 3">
    <name type="scientific">Ancylostoma caninum</name>
    <name type="common">Dog hookworm</name>
    <dbReference type="NCBI Taxonomy" id="29170"/>
    <lineage>
        <taxon>Eukaryota</taxon>
        <taxon>Metazoa</taxon>
        <taxon>Ecdysozoa</taxon>
        <taxon>Nematoda</taxon>
        <taxon>Chromadorea</taxon>
        <taxon>Rhabditida</taxon>
        <taxon>Rhabditina</taxon>
        <taxon>Rhabditomorpha</taxon>
        <taxon>Strongyloidea</taxon>
        <taxon>Ancylostomatidae</taxon>
        <taxon>Ancylostomatinae</taxon>
        <taxon>Ancylostoma</taxon>
    </lineage>
</organism>
<dbReference type="Proteomes" id="UP000252519">
    <property type="component" value="Unassembled WGS sequence"/>
</dbReference>
<sequence length="238" mass="27666">MDEQDHHYYGADEDDIDVIYKEEVEEYTPNFSPELHTSMNNPPGPRKIAAPLVEEEVRLIMERYVENYEICHHNLSGGGRQGYPEKKKFLDELTNDVNALGYGLRSSKQIDQEIRDELKIVKRYENALKTEAAKTGGGIAKLPRLTNVQKFVHEAFESKPRCDDFVNEYVIENDKENKPPRKKVKLLEASEEKNPNLHTKEDLLAGEIRVINLKLDNLRKERELLEIKLDYWKKKASV</sequence>
<evidence type="ECO:0000313" key="2">
    <source>
        <dbReference type="EMBL" id="RCN23883.1"/>
    </source>
</evidence>
<keyword evidence="3" id="KW-1185">Reference proteome</keyword>
<keyword evidence="1" id="KW-0175">Coiled coil</keyword>